<dbReference type="SUPFAM" id="SSF50447">
    <property type="entry name" value="Translation proteins"/>
    <property type="match status" value="1"/>
</dbReference>
<dbReference type="EMBL" id="BMNB01000003">
    <property type="protein sequence ID" value="GGM25399.1"/>
    <property type="molecule type" value="Genomic_DNA"/>
</dbReference>
<dbReference type="CDD" id="cd03695">
    <property type="entry name" value="CysN_NodQ_II"/>
    <property type="match status" value="1"/>
</dbReference>
<dbReference type="GO" id="GO:0005524">
    <property type="term" value="F:ATP binding"/>
    <property type="evidence" value="ECO:0007669"/>
    <property type="project" value="UniProtKB-KW"/>
</dbReference>
<evidence type="ECO:0000256" key="4">
    <source>
        <dbReference type="ARBA" id="ARBA00022840"/>
    </source>
</evidence>
<comment type="function">
    <text evidence="6">With CysD forms the ATP sulfurylase (ATPS) that catalyzes the adenylation of sulfate producing adenosine 5'-phosphosulfate (APS) and diphosphate, the first enzymatic step in sulfur assimilation pathway. APS synthesis involves the formation of a high-energy phosphoric-sulfuric acid anhydride bond driven by GTP hydrolysis by CysN coupled to ATP hydrolysis by CysD.</text>
</comment>
<comment type="catalytic activity">
    <reaction evidence="6">
        <text>sulfate + ATP + H(+) = adenosine 5'-phosphosulfate + diphosphate</text>
        <dbReference type="Rhea" id="RHEA:18133"/>
        <dbReference type="ChEBI" id="CHEBI:15378"/>
        <dbReference type="ChEBI" id="CHEBI:16189"/>
        <dbReference type="ChEBI" id="CHEBI:30616"/>
        <dbReference type="ChEBI" id="CHEBI:33019"/>
        <dbReference type="ChEBI" id="CHEBI:58243"/>
        <dbReference type="EC" id="2.7.7.4"/>
    </reaction>
</comment>
<keyword evidence="5 6" id="KW-0342">GTP-binding</keyword>
<dbReference type="PRINTS" id="PR00315">
    <property type="entry name" value="ELONGATNFCT"/>
</dbReference>
<dbReference type="InterPro" id="IPR009001">
    <property type="entry name" value="Transl_elong_EF1A/Init_IF2_C"/>
</dbReference>
<evidence type="ECO:0000259" key="7">
    <source>
        <dbReference type="PROSITE" id="PS51722"/>
    </source>
</evidence>
<dbReference type="Gene3D" id="2.40.30.10">
    <property type="entry name" value="Translation factors"/>
    <property type="match status" value="2"/>
</dbReference>
<feature type="binding site" evidence="6">
    <location>
        <begin position="164"/>
        <end position="167"/>
    </location>
    <ligand>
        <name>GTP</name>
        <dbReference type="ChEBI" id="CHEBI:37565"/>
    </ligand>
</feature>
<dbReference type="GO" id="GO:0005525">
    <property type="term" value="F:GTP binding"/>
    <property type="evidence" value="ECO:0007669"/>
    <property type="project" value="UniProtKB-UniRule"/>
</dbReference>
<dbReference type="SUPFAM" id="SSF50465">
    <property type="entry name" value="EF-Tu/eEF-1alpha/eIF2-gamma C-terminal domain"/>
    <property type="match status" value="1"/>
</dbReference>
<dbReference type="InterPro" id="IPR009000">
    <property type="entry name" value="Transl_B-barrel_sf"/>
</dbReference>
<evidence type="ECO:0000313" key="8">
    <source>
        <dbReference type="EMBL" id="GGM25399.1"/>
    </source>
</evidence>
<comment type="pathway">
    <text evidence="6">Sulfur metabolism; hydrogen sulfide biosynthesis; sulfite from sulfate: step 1/3.</text>
</comment>
<dbReference type="InterPro" id="IPR044139">
    <property type="entry name" value="CysN_NoDQ_III"/>
</dbReference>
<dbReference type="Proteomes" id="UP000608890">
    <property type="component" value="Unassembled WGS sequence"/>
</dbReference>
<dbReference type="EC" id="2.7.7.4" evidence="6"/>
<organism evidence="8 9">
    <name type="scientific">Micromonospora sonchi</name>
    <dbReference type="NCBI Taxonomy" id="1763543"/>
    <lineage>
        <taxon>Bacteria</taxon>
        <taxon>Bacillati</taxon>
        <taxon>Actinomycetota</taxon>
        <taxon>Actinomycetes</taxon>
        <taxon>Micromonosporales</taxon>
        <taxon>Micromonosporaceae</taxon>
        <taxon>Micromonospora</taxon>
    </lineage>
</organism>
<keyword evidence="4 6" id="KW-0067">ATP-binding</keyword>
<feature type="binding site" evidence="6">
    <location>
        <begin position="32"/>
        <end position="39"/>
    </location>
    <ligand>
        <name>GTP</name>
        <dbReference type="ChEBI" id="CHEBI:37565"/>
    </ligand>
</feature>
<dbReference type="Gene3D" id="3.40.50.300">
    <property type="entry name" value="P-loop containing nucleotide triphosphate hydrolases"/>
    <property type="match status" value="1"/>
</dbReference>
<sequence length="439" mass="48414">MTTETFAPGDASDARAGNQARPMDLLRFATAGSVDDGKSTLIGRLLYDTKSLFTDQLAAVEAVSAARGDEYTDLSLLTDGLRAEREQGITIDVAYRYFATPRRKFIIADTPGHIQYTRNMVTGASTADLALILVDARKGLVEQSRRHAFLCSLLRVPHLVLCVNKMDLVDFSQEVFERIADEFTAFAAKLDVPDLTVVPISALKGDNIVTRSENMPWYEGPALLHHLERVHIASDRNLVDVRFPVQYVIRPQSTVVTDYRGYAGQVASGVLKPGDEVMVLPSGFTSRIRAVETADGPVAAAFPPMSVTVRLEDEIDISRGDMICRPNNAPAVAQDIEAMVCWMDETRPLQIGGKYAIKHTTRAARAIVRSLHYRLDINSLHRDESAAELRLNEIGRVRLRTTVPLLADEYRRNRTTGGFVIIDETTNRTVGAGMIVEAA</sequence>
<dbReference type="Pfam" id="PF22594">
    <property type="entry name" value="GTP-eEF1A_C"/>
    <property type="match status" value="1"/>
</dbReference>
<feature type="domain" description="Tr-type G" evidence="7">
    <location>
        <begin position="23"/>
        <end position="236"/>
    </location>
</feature>
<reference evidence="8" key="1">
    <citation type="journal article" date="2014" name="Int. J. Syst. Evol. Microbiol.">
        <title>Complete genome sequence of Corynebacterium casei LMG S-19264T (=DSM 44701T), isolated from a smear-ripened cheese.</title>
        <authorList>
            <consortium name="US DOE Joint Genome Institute (JGI-PGF)"/>
            <person name="Walter F."/>
            <person name="Albersmeier A."/>
            <person name="Kalinowski J."/>
            <person name="Ruckert C."/>
        </authorList>
    </citation>
    <scope>NUCLEOTIDE SEQUENCE</scope>
    <source>
        <strain evidence="8">CGMCC 4.7312</strain>
    </source>
</reference>
<dbReference type="InterPro" id="IPR041757">
    <property type="entry name" value="CysN_GTP-bd"/>
</dbReference>
<evidence type="ECO:0000256" key="6">
    <source>
        <dbReference type="HAMAP-Rule" id="MF_00062"/>
    </source>
</evidence>
<gene>
    <name evidence="6" type="primary">cysN</name>
    <name evidence="8" type="ORF">GCM10011608_07790</name>
</gene>
<dbReference type="GO" id="GO:0070814">
    <property type="term" value="P:hydrogen sulfide biosynthetic process"/>
    <property type="evidence" value="ECO:0007669"/>
    <property type="project" value="UniProtKB-UniRule"/>
</dbReference>
<comment type="similarity">
    <text evidence="6">Belongs to the TRAFAC class translation factor GTPase superfamily. Classic translation factor GTPase family. CysN/NodQ subfamily.</text>
</comment>
<keyword evidence="9" id="KW-1185">Reference proteome</keyword>
<dbReference type="InterPro" id="IPR011779">
    <property type="entry name" value="SO4_adenylTrfase_lsu"/>
</dbReference>
<keyword evidence="1 6" id="KW-0808">Transferase</keyword>
<dbReference type="Pfam" id="PF00009">
    <property type="entry name" value="GTP_EFTU"/>
    <property type="match status" value="1"/>
</dbReference>
<dbReference type="InterPro" id="IPR031157">
    <property type="entry name" value="G_TR_CS"/>
</dbReference>
<accession>A0A917TK48</accession>
<feature type="binding site" evidence="6">
    <location>
        <begin position="109"/>
        <end position="113"/>
    </location>
    <ligand>
        <name>GTP</name>
        <dbReference type="ChEBI" id="CHEBI:37565"/>
    </ligand>
</feature>
<proteinExistence type="inferred from homology"/>
<protein>
    <recommendedName>
        <fullName evidence="6">Sulfate adenylyltransferase subunit 1</fullName>
        <ecNumber evidence="6">2.7.7.4</ecNumber>
    </recommendedName>
    <alternativeName>
        <fullName evidence="6">ATP-sulfurylase large subunit</fullName>
    </alternativeName>
    <alternativeName>
        <fullName evidence="6">Sulfate adenylate transferase</fullName>
        <shortName evidence="6">SAT</shortName>
    </alternativeName>
</protein>
<evidence type="ECO:0000256" key="5">
    <source>
        <dbReference type="ARBA" id="ARBA00023134"/>
    </source>
</evidence>
<comment type="subunit">
    <text evidence="6">Heterodimer composed of CysD, the smaller subunit, and CysN.</text>
</comment>
<dbReference type="InterPro" id="IPR044138">
    <property type="entry name" value="CysN_II"/>
</dbReference>
<reference evidence="8" key="2">
    <citation type="submission" date="2020-09" db="EMBL/GenBank/DDBJ databases">
        <authorList>
            <person name="Sun Q."/>
            <person name="Zhou Y."/>
        </authorList>
    </citation>
    <scope>NUCLEOTIDE SEQUENCE</scope>
    <source>
        <strain evidence="8">CGMCC 4.7312</strain>
    </source>
</reference>
<evidence type="ECO:0000313" key="9">
    <source>
        <dbReference type="Proteomes" id="UP000608890"/>
    </source>
</evidence>
<dbReference type="InterPro" id="IPR054696">
    <property type="entry name" value="GTP-eEF1A_C"/>
</dbReference>
<name>A0A917TK48_9ACTN</name>
<dbReference type="GO" id="GO:0003924">
    <property type="term" value="F:GTPase activity"/>
    <property type="evidence" value="ECO:0007669"/>
    <property type="project" value="InterPro"/>
</dbReference>
<dbReference type="NCBIfam" id="NF003478">
    <property type="entry name" value="PRK05124.1"/>
    <property type="match status" value="1"/>
</dbReference>
<dbReference type="GO" id="GO:0004781">
    <property type="term" value="F:sulfate adenylyltransferase (ATP) activity"/>
    <property type="evidence" value="ECO:0007669"/>
    <property type="project" value="UniProtKB-UniRule"/>
</dbReference>
<dbReference type="InterPro" id="IPR050100">
    <property type="entry name" value="TRAFAC_GTPase_members"/>
</dbReference>
<dbReference type="RefSeq" id="WP_189040857.1">
    <property type="nucleotide sequence ID" value="NZ_BMNB01000003.1"/>
</dbReference>
<dbReference type="HAMAP" id="MF_00062">
    <property type="entry name" value="Sulf_adenylyltr_sub1"/>
    <property type="match status" value="1"/>
</dbReference>
<dbReference type="FunFam" id="3.40.50.300:FF:000119">
    <property type="entry name" value="Sulfate adenylyltransferase subunit 1"/>
    <property type="match status" value="1"/>
</dbReference>
<dbReference type="GO" id="GO:0000103">
    <property type="term" value="P:sulfate assimilation"/>
    <property type="evidence" value="ECO:0007669"/>
    <property type="project" value="UniProtKB-UniRule"/>
</dbReference>
<evidence type="ECO:0000256" key="3">
    <source>
        <dbReference type="ARBA" id="ARBA00022741"/>
    </source>
</evidence>
<dbReference type="InterPro" id="IPR027417">
    <property type="entry name" value="P-loop_NTPase"/>
</dbReference>
<dbReference type="CDD" id="cd04095">
    <property type="entry name" value="CysN_NoDQ_III"/>
    <property type="match status" value="1"/>
</dbReference>
<dbReference type="PROSITE" id="PS51722">
    <property type="entry name" value="G_TR_2"/>
    <property type="match status" value="1"/>
</dbReference>
<evidence type="ECO:0000256" key="2">
    <source>
        <dbReference type="ARBA" id="ARBA00022695"/>
    </source>
</evidence>
<dbReference type="AlphaFoldDB" id="A0A917TK48"/>
<dbReference type="InterPro" id="IPR000795">
    <property type="entry name" value="T_Tr_GTP-bd_dom"/>
</dbReference>
<keyword evidence="3 6" id="KW-0547">Nucleotide-binding</keyword>
<dbReference type="SUPFAM" id="SSF52540">
    <property type="entry name" value="P-loop containing nucleoside triphosphate hydrolases"/>
    <property type="match status" value="1"/>
</dbReference>
<dbReference type="PROSITE" id="PS00301">
    <property type="entry name" value="G_TR_1"/>
    <property type="match status" value="1"/>
</dbReference>
<dbReference type="PANTHER" id="PTHR23115">
    <property type="entry name" value="TRANSLATION FACTOR"/>
    <property type="match status" value="1"/>
</dbReference>
<dbReference type="CDD" id="cd04166">
    <property type="entry name" value="CysN_ATPS"/>
    <property type="match status" value="1"/>
</dbReference>
<keyword evidence="2 6" id="KW-0548">Nucleotidyltransferase</keyword>
<dbReference type="NCBIfam" id="TIGR02034">
    <property type="entry name" value="CysN"/>
    <property type="match status" value="1"/>
</dbReference>
<evidence type="ECO:0000256" key="1">
    <source>
        <dbReference type="ARBA" id="ARBA00022679"/>
    </source>
</evidence>
<comment type="caution">
    <text evidence="8">The sequence shown here is derived from an EMBL/GenBank/DDBJ whole genome shotgun (WGS) entry which is preliminary data.</text>
</comment>